<reference evidence="6" key="1">
    <citation type="journal article" date="2019" name="Int. J. Syst. Evol. Microbiol.">
        <title>The Global Catalogue of Microorganisms (GCM) 10K type strain sequencing project: providing services to taxonomists for standard genome sequencing and annotation.</title>
        <authorList>
            <consortium name="The Broad Institute Genomics Platform"/>
            <consortium name="The Broad Institute Genome Sequencing Center for Infectious Disease"/>
            <person name="Wu L."/>
            <person name="Ma J."/>
        </authorList>
    </citation>
    <scope>NUCLEOTIDE SEQUENCE [LARGE SCALE GENOMIC DNA]</scope>
    <source>
        <strain evidence="6">LMG 29894</strain>
    </source>
</reference>
<feature type="region of interest" description="Disordered" evidence="3">
    <location>
        <begin position="30"/>
        <end position="52"/>
    </location>
</feature>
<keyword evidence="1 2" id="KW-0443">Lipid metabolism</keyword>
<dbReference type="InterPro" id="IPR016035">
    <property type="entry name" value="Acyl_Trfase/lysoPLipase"/>
</dbReference>
<feature type="active site" description="Nucleophile" evidence="2">
    <location>
        <position position="140"/>
    </location>
</feature>
<dbReference type="RefSeq" id="WP_378162592.1">
    <property type="nucleotide sequence ID" value="NZ_JBHSBU010000001.1"/>
</dbReference>
<feature type="compositionally biased region" description="Basic and acidic residues" evidence="3">
    <location>
        <begin position="33"/>
        <end position="52"/>
    </location>
</feature>
<dbReference type="Gene3D" id="3.40.1090.10">
    <property type="entry name" value="Cytosolic phospholipase A2 catalytic domain"/>
    <property type="match status" value="2"/>
</dbReference>
<dbReference type="InterPro" id="IPR049155">
    <property type="entry name" value="ExoU_mid_dom"/>
</dbReference>
<dbReference type="InterPro" id="IPR049154">
    <property type="entry name" value="ExoU_C"/>
</dbReference>
<keyword evidence="2" id="KW-0378">Hydrolase</keyword>
<proteinExistence type="predicted"/>
<dbReference type="SUPFAM" id="SSF52151">
    <property type="entry name" value="FabD/lysophospholipase-like"/>
    <property type="match status" value="1"/>
</dbReference>
<feature type="active site" description="Proton acceptor" evidence="2">
    <location>
        <position position="300"/>
    </location>
</feature>
<keyword evidence="6" id="KW-1185">Reference proteome</keyword>
<keyword evidence="2" id="KW-0442">Lipid degradation</keyword>
<dbReference type="PANTHER" id="PTHR46394:SF1">
    <property type="entry name" value="PNPLA DOMAIN-CONTAINING PROTEIN"/>
    <property type="match status" value="1"/>
</dbReference>
<dbReference type="Pfam" id="PF20983">
    <property type="entry name" value="ExoU_C"/>
    <property type="match status" value="1"/>
</dbReference>
<evidence type="ECO:0000256" key="2">
    <source>
        <dbReference type="PROSITE-ProRule" id="PRU01161"/>
    </source>
</evidence>
<accession>A0ABV8MM01</accession>
<evidence type="ECO:0000256" key="1">
    <source>
        <dbReference type="ARBA" id="ARBA00023098"/>
    </source>
</evidence>
<feature type="domain" description="PNPLA" evidence="4">
    <location>
        <begin position="105"/>
        <end position="313"/>
    </location>
</feature>
<comment type="caution">
    <text evidence="5">The sequence shown here is derived from an EMBL/GenBank/DDBJ whole genome shotgun (WGS) entry which is preliminary data.</text>
</comment>
<dbReference type="EMBL" id="JBHSBU010000001">
    <property type="protein sequence ID" value="MFC4159148.1"/>
    <property type="molecule type" value="Genomic_DNA"/>
</dbReference>
<dbReference type="InterPro" id="IPR052580">
    <property type="entry name" value="Lipid_Hydrolase"/>
</dbReference>
<dbReference type="PROSITE" id="PS51635">
    <property type="entry name" value="PNPLA"/>
    <property type="match status" value="1"/>
</dbReference>
<dbReference type="PANTHER" id="PTHR46394">
    <property type="entry name" value="ANNEXIN"/>
    <property type="match status" value="1"/>
</dbReference>
<dbReference type="InterPro" id="IPR002641">
    <property type="entry name" value="PNPLA_dom"/>
</dbReference>
<dbReference type="Pfam" id="PF01734">
    <property type="entry name" value="Patatin"/>
    <property type="match status" value="1"/>
</dbReference>
<gene>
    <name evidence="5" type="ORF">ACFOW7_07230</name>
</gene>
<sequence length="646" mass="69268">MTTGIHGNVSLFCLPCISGSGPLDDFAAGPTARHVDNGSERVRPDSPWRRGDLPAARLTRRVSAPADLGGAEALARAVGPRHLDLDLHADGSVRLRLDRPPVRQLVFSGGGAKGAAYPGAIQALQQRGVLDGVKTLAGSSAGAITAAVLACGLSAEQFTELSNTLDFQALIGGHFQAEAAGLETLIREQGRRAVLGHLERYLADHPATPALTEIRSRLEAGAGVTFGDLRVLSRLIPSIKELRCTGTAMIDGQGQLALFSADATPEMDIAKAAHISGAFPYVFRQVEHQMPYGMAHCFQDGGVMLNIPVAALVDADPAAEPLPASDQIVFGFEGGSLRQVMTGAVPEKRGGLLSRLKDWIVGADHSACSHFQQRQLLVHRDQLVMVRLRNEEGHFSGLRNGTLNFGMSEAAKRALQRDLAADVNAHLDQRKPLDLRFASLDQALYALDEADLRELAASDCGQHEAIVAVLHVRREADQAIDALAASVASLAANRLDLTTQPLAGQLQQLDRLAEGNPERLAYLARQLNRPPATDLQRLLDQGRIQGAAGSATLAAALEEASRRDAKTAAFNLLRDLVYPARFRAMQSGHNAVVLSRVEAALRRAESHADINRALDDLIAHYRHRLLIGFGEPEVVSRARAARFPEA</sequence>
<organism evidence="5 6">
    <name type="scientific">Chitinimonas lacunae</name>
    <dbReference type="NCBI Taxonomy" id="1963018"/>
    <lineage>
        <taxon>Bacteria</taxon>
        <taxon>Pseudomonadati</taxon>
        <taxon>Pseudomonadota</taxon>
        <taxon>Betaproteobacteria</taxon>
        <taxon>Neisseriales</taxon>
        <taxon>Chitinibacteraceae</taxon>
        <taxon>Chitinimonas</taxon>
    </lineage>
</organism>
<evidence type="ECO:0000256" key="3">
    <source>
        <dbReference type="SAM" id="MobiDB-lite"/>
    </source>
</evidence>
<feature type="short sequence motif" description="DGA/G" evidence="2">
    <location>
        <begin position="300"/>
        <end position="302"/>
    </location>
</feature>
<evidence type="ECO:0000313" key="6">
    <source>
        <dbReference type="Proteomes" id="UP001595791"/>
    </source>
</evidence>
<evidence type="ECO:0000259" key="4">
    <source>
        <dbReference type="PROSITE" id="PS51635"/>
    </source>
</evidence>
<dbReference type="Gene3D" id="1.20.1050.100">
    <property type="match status" value="1"/>
</dbReference>
<feature type="short sequence motif" description="GXGXXG" evidence="2">
    <location>
        <begin position="109"/>
        <end position="114"/>
    </location>
</feature>
<evidence type="ECO:0000313" key="5">
    <source>
        <dbReference type="EMBL" id="MFC4159148.1"/>
    </source>
</evidence>
<protein>
    <submittedName>
        <fullName evidence="5">Patatin-like phospholipase family protein</fullName>
    </submittedName>
</protein>
<dbReference type="Pfam" id="PF20848">
    <property type="entry name" value="ExoU_mid_dom"/>
    <property type="match status" value="1"/>
</dbReference>
<dbReference type="Proteomes" id="UP001595791">
    <property type="component" value="Unassembled WGS sequence"/>
</dbReference>
<name>A0ABV8MM01_9NEIS</name>
<feature type="short sequence motif" description="GXSXG" evidence="2">
    <location>
        <begin position="138"/>
        <end position="142"/>
    </location>
</feature>